<dbReference type="PANTHER" id="PTHR19303">
    <property type="entry name" value="TRANSPOSON"/>
    <property type="match status" value="1"/>
</dbReference>
<evidence type="ECO:0000313" key="5">
    <source>
        <dbReference type="Proteomes" id="UP000801492"/>
    </source>
</evidence>
<dbReference type="PROSITE" id="PS51253">
    <property type="entry name" value="HTH_CENPB"/>
    <property type="match status" value="1"/>
</dbReference>
<keyword evidence="2" id="KW-0238">DNA-binding</keyword>
<proteinExistence type="predicted"/>
<dbReference type="InterPro" id="IPR036397">
    <property type="entry name" value="RNaseH_sf"/>
</dbReference>
<protein>
    <recommendedName>
        <fullName evidence="3">HTH CENPB-type domain-containing protein</fullName>
    </recommendedName>
</protein>
<dbReference type="InterPro" id="IPR050863">
    <property type="entry name" value="CenT-Element_Derived"/>
</dbReference>
<dbReference type="Pfam" id="PF03184">
    <property type="entry name" value="DDE_1"/>
    <property type="match status" value="1"/>
</dbReference>
<organism evidence="4 5">
    <name type="scientific">Ignelater luminosus</name>
    <name type="common">Cucubano</name>
    <name type="synonym">Pyrophorus luminosus</name>
    <dbReference type="NCBI Taxonomy" id="2038154"/>
    <lineage>
        <taxon>Eukaryota</taxon>
        <taxon>Metazoa</taxon>
        <taxon>Ecdysozoa</taxon>
        <taxon>Arthropoda</taxon>
        <taxon>Hexapoda</taxon>
        <taxon>Insecta</taxon>
        <taxon>Pterygota</taxon>
        <taxon>Neoptera</taxon>
        <taxon>Endopterygota</taxon>
        <taxon>Coleoptera</taxon>
        <taxon>Polyphaga</taxon>
        <taxon>Elateriformia</taxon>
        <taxon>Elateroidea</taxon>
        <taxon>Elateridae</taxon>
        <taxon>Agrypninae</taxon>
        <taxon>Pyrophorini</taxon>
        <taxon>Ignelater</taxon>
    </lineage>
</organism>
<dbReference type="GO" id="GO:0003677">
    <property type="term" value="F:DNA binding"/>
    <property type="evidence" value="ECO:0007669"/>
    <property type="project" value="UniProtKB-KW"/>
</dbReference>
<dbReference type="Gene3D" id="1.10.10.60">
    <property type="entry name" value="Homeodomain-like"/>
    <property type="match status" value="1"/>
</dbReference>
<dbReference type="InterPro" id="IPR004875">
    <property type="entry name" value="DDE_SF_endonuclease_dom"/>
</dbReference>
<feature type="domain" description="HTH CENPB-type" evidence="3">
    <location>
        <begin position="30"/>
        <end position="105"/>
    </location>
</feature>
<dbReference type="Proteomes" id="UP000801492">
    <property type="component" value="Unassembled WGS sequence"/>
</dbReference>
<comment type="subcellular location">
    <subcellularLocation>
        <location evidence="1">Nucleus</location>
    </subcellularLocation>
</comment>
<dbReference type="GO" id="GO:0005634">
    <property type="term" value="C:nucleus"/>
    <property type="evidence" value="ECO:0007669"/>
    <property type="project" value="UniProtKB-SubCell"/>
</dbReference>
<keyword evidence="5" id="KW-1185">Reference proteome</keyword>
<dbReference type="SUPFAM" id="SSF46689">
    <property type="entry name" value="Homeodomain-like"/>
    <property type="match status" value="1"/>
</dbReference>
<gene>
    <name evidence="4" type="ORF">ILUMI_13150</name>
</gene>
<evidence type="ECO:0000259" key="3">
    <source>
        <dbReference type="PROSITE" id="PS51253"/>
    </source>
</evidence>
<evidence type="ECO:0000256" key="1">
    <source>
        <dbReference type="ARBA" id="ARBA00004123"/>
    </source>
</evidence>
<dbReference type="Gene3D" id="3.30.420.10">
    <property type="entry name" value="Ribonuclease H-like superfamily/Ribonuclease H"/>
    <property type="match status" value="1"/>
</dbReference>
<sequence length="480" mass="55217">MKIREASKKYAVPRSTLQDRLHGRVPEKPRRMGPDTILSTEEEKKLVDWIISMRKCGFSIKKDDLLDTVHAIIKGDGRKNPFKNGRPGNKWYHLFLKRNPLLPHRSREGISRRRTVITKESIEKWFVTLQEYLKQQGIEDILDDPTRILNGDEISFVFYPTTGDVIASQGYKNVNEAQTGKEKEAITILLFFSANGEMLPPSVVFPYVWPKKDVLSMPKDWFLGKSDSGRMESDLFYDYIVKGLDNWLLQQKTKKPVVIFVDGRRSHLTMKVSQYCSDNQIILYALPPNSAYIMQPVDVGVFKPLKSEWTNMLRKWRAHSKTVNSALIKSSFCALLNKVLNNKKLDESIKNGFQECGLYPFCSDNNVDYTKCDQDTLDNLLDETQNVFVPKICPEEFQLSDFDSATKVITNIRQNLENSGVDVSVVLGEIEKQRLMLNESLHTVDEFPISIKLENDDNNDIDNLVIPDSDENKLWNSDCF</sequence>
<name>A0A8K0GBP5_IGNLU</name>
<evidence type="ECO:0000313" key="4">
    <source>
        <dbReference type="EMBL" id="KAF2893026.1"/>
    </source>
</evidence>
<evidence type="ECO:0000256" key="2">
    <source>
        <dbReference type="ARBA" id="ARBA00023125"/>
    </source>
</evidence>
<dbReference type="InterPro" id="IPR009057">
    <property type="entry name" value="Homeodomain-like_sf"/>
</dbReference>
<dbReference type="AlphaFoldDB" id="A0A8K0GBP5"/>
<dbReference type="InterPro" id="IPR006600">
    <property type="entry name" value="HTH_CenpB_DNA-bd_dom"/>
</dbReference>
<comment type="caution">
    <text evidence="4">The sequence shown here is derived from an EMBL/GenBank/DDBJ whole genome shotgun (WGS) entry which is preliminary data.</text>
</comment>
<reference evidence="4" key="1">
    <citation type="submission" date="2019-08" db="EMBL/GenBank/DDBJ databases">
        <title>The genome of the North American firefly Photinus pyralis.</title>
        <authorList>
            <consortium name="Photinus pyralis genome working group"/>
            <person name="Fallon T.R."/>
            <person name="Sander Lower S.E."/>
            <person name="Weng J.-K."/>
        </authorList>
    </citation>
    <scope>NUCLEOTIDE SEQUENCE</scope>
    <source>
        <strain evidence="4">TRF0915ILg1</strain>
        <tissue evidence="4">Whole body</tissue>
    </source>
</reference>
<dbReference type="EMBL" id="VTPC01008289">
    <property type="protein sequence ID" value="KAF2893026.1"/>
    <property type="molecule type" value="Genomic_DNA"/>
</dbReference>
<accession>A0A8K0GBP5</accession>
<dbReference type="OrthoDB" id="6768588at2759"/>
<dbReference type="PANTHER" id="PTHR19303:SF74">
    <property type="entry name" value="POGO TRANSPOSABLE ELEMENT WITH KRAB DOMAIN"/>
    <property type="match status" value="1"/>
</dbReference>